<dbReference type="EMBL" id="JAUSWM010000004">
    <property type="protein sequence ID" value="MDQ0483665.1"/>
    <property type="molecule type" value="Genomic_DNA"/>
</dbReference>
<evidence type="ECO:0000313" key="1">
    <source>
        <dbReference type="EMBL" id="MDQ0483665.1"/>
    </source>
</evidence>
<name>A0ABU0K2T5_9BACL</name>
<protein>
    <submittedName>
        <fullName evidence="1">Uncharacterized protein</fullName>
    </submittedName>
</protein>
<proteinExistence type="predicted"/>
<keyword evidence="2" id="KW-1185">Reference proteome</keyword>
<reference evidence="1" key="1">
    <citation type="submission" date="2023-07" db="EMBL/GenBank/DDBJ databases">
        <title>Genomic Encyclopedia of Type Strains, Phase IV (KMG-IV): sequencing the most valuable type-strain genomes for metagenomic binning, comparative biology and taxonomic classification.</title>
        <authorList>
            <person name="Goeker M."/>
        </authorList>
    </citation>
    <scope>NUCLEOTIDE SEQUENCE [LARGE SCALE GENOMIC DNA]</scope>
    <source>
        <strain evidence="1">JSM 076093</strain>
    </source>
</reference>
<comment type="caution">
    <text evidence="1">The sequence shown here is derived from an EMBL/GenBank/DDBJ whole genome shotgun (WGS) entry which is preliminary data.</text>
</comment>
<dbReference type="Proteomes" id="UP001226720">
    <property type="component" value="Unassembled WGS sequence"/>
</dbReference>
<organism evidence="1 2">
    <name type="scientific">Guptibacillus hwajinpoensis</name>
    <dbReference type="NCBI Taxonomy" id="208199"/>
    <lineage>
        <taxon>Bacteria</taxon>
        <taxon>Bacillati</taxon>
        <taxon>Bacillota</taxon>
        <taxon>Bacilli</taxon>
        <taxon>Bacillales</taxon>
        <taxon>Guptibacillaceae</taxon>
        <taxon>Guptibacillus</taxon>
    </lineage>
</organism>
<evidence type="ECO:0000313" key="2">
    <source>
        <dbReference type="Proteomes" id="UP001226720"/>
    </source>
</evidence>
<accession>A0ABU0K2T5</accession>
<sequence length="60" mass="7159">MIPPTVDRLYNDYTQAYLKEWAIGVEEEKFGLSSLKEWLCKLIVNFRGNEWKKSNAQYFP</sequence>
<gene>
    <name evidence="1" type="ORF">QO000_002647</name>
</gene>